<dbReference type="InterPro" id="IPR015854">
    <property type="entry name" value="ABC_transpr_LolD-like"/>
</dbReference>
<dbReference type="InterPro" id="IPR025662">
    <property type="entry name" value="Sigma_54_int_dom_ATP-bd_1"/>
</dbReference>
<evidence type="ECO:0000313" key="11">
    <source>
        <dbReference type="EMBL" id="ADI02626.1"/>
    </source>
</evidence>
<dbReference type="InterPro" id="IPR003439">
    <property type="entry name" value="ABC_transporter-like_ATP-bd"/>
</dbReference>
<dbReference type="GO" id="GO:0016887">
    <property type="term" value="F:ATP hydrolysis activity"/>
    <property type="evidence" value="ECO:0007669"/>
    <property type="project" value="InterPro"/>
</dbReference>
<evidence type="ECO:0000256" key="5">
    <source>
        <dbReference type="ARBA" id="ARBA00022741"/>
    </source>
</evidence>
<keyword evidence="7 9" id="KW-0472">Membrane</keyword>
<dbReference type="FunFam" id="3.40.50.300:FF:000056">
    <property type="entry name" value="Cell division ATP-binding protein FtsE"/>
    <property type="match status" value="1"/>
</dbReference>
<comment type="function">
    <text evidence="9">Part of the ABC transporter FtsEX involved in cellular division.</text>
</comment>
<evidence type="ECO:0000256" key="1">
    <source>
        <dbReference type="ARBA" id="ARBA00005417"/>
    </source>
</evidence>
<keyword evidence="8 9" id="KW-0131">Cell cycle</keyword>
<proteinExistence type="inferred from homology"/>
<evidence type="ECO:0000256" key="8">
    <source>
        <dbReference type="ARBA" id="ARBA00023306"/>
    </source>
</evidence>
<dbReference type="KEGG" id="slp:Slip_1872"/>
<protein>
    <recommendedName>
        <fullName evidence="2 9">Cell division ATP-binding protein FtsE</fullName>
    </recommendedName>
</protein>
<evidence type="ECO:0000256" key="2">
    <source>
        <dbReference type="ARBA" id="ARBA00020019"/>
    </source>
</evidence>
<dbReference type="EMBL" id="CP002048">
    <property type="protein sequence ID" value="ADI02626.1"/>
    <property type="molecule type" value="Genomic_DNA"/>
</dbReference>
<keyword evidence="5 9" id="KW-0547">Nucleotide-binding</keyword>
<dbReference type="GO" id="GO:0022857">
    <property type="term" value="F:transmembrane transporter activity"/>
    <property type="evidence" value="ECO:0007669"/>
    <property type="project" value="TreeGrafter"/>
</dbReference>
<dbReference type="SMART" id="SM00382">
    <property type="entry name" value="AAA"/>
    <property type="match status" value="1"/>
</dbReference>
<dbReference type="GO" id="GO:0051301">
    <property type="term" value="P:cell division"/>
    <property type="evidence" value="ECO:0007669"/>
    <property type="project" value="UniProtKB-UniRule"/>
</dbReference>
<evidence type="ECO:0000256" key="7">
    <source>
        <dbReference type="ARBA" id="ARBA00023136"/>
    </source>
</evidence>
<evidence type="ECO:0000259" key="10">
    <source>
        <dbReference type="PROSITE" id="PS50893"/>
    </source>
</evidence>
<evidence type="ECO:0000313" key="12">
    <source>
        <dbReference type="Proteomes" id="UP000000378"/>
    </source>
</evidence>
<reference evidence="11 12" key="2">
    <citation type="journal article" date="2010" name="Stand. Genomic Sci.">
        <title>Complete genome sequence of Syntrophothermus lipocalidus type strain (TGB-C1).</title>
        <authorList>
            <person name="Djao O.D."/>
            <person name="Zhang X."/>
            <person name="Lucas S."/>
            <person name="Lapidus A."/>
            <person name="Del Rio T.G."/>
            <person name="Nolan M."/>
            <person name="Tice H."/>
            <person name="Cheng J.F."/>
            <person name="Han C."/>
            <person name="Tapia R."/>
            <person name="Goodwin L."/>
            <person name="Pitluck S."/>
            <person name="Liolios K."/>
            <person name="Ivanova N."/>
            <person name="Mavromatis K."/>
            <person name="Mikhailova N."/>
            <person name="Ovchinnikova G."/>
            <person name="Pati A."/>
            <person name="Brambilla E."/>
            <person name="Chen A."/>
            <person name="Palaniappan K."/>
            <person name="Land M."/>
            <person name="Hauser L."/>
            <person name="Chang Y.J."/>
            <person name="Jeffries C.D."/>
            <person name="Rohde M."/>
            <person name="Sikorski J."/>
            <person name="Spring S."/>
            <person name="Goker M."/>
            <person name="Detter J.C."/>
            <person name="Woyke T."/>
            <person name="Bristow J."/>
            <person name="Eisen J.A."/>
            <person name="Markowitz V."/>
            <person name="Hugenholtz P."/>
            <person name="Kyrpides N.C."/>
            <person name="Klenk H.P."/>
        </authorList>
    </citation>
    <scope>NUCLEOTIDE SEQUENCE [LARGE SCALE GENOMIC DNA]</scope>
    <source>
        <strain evidence="12">DSM 12680 / TGB-C1</strain>
    </source>
</reference>
<dbReference type="PROSITE" id="PS00211">
    <property type="entry name" value="ABC_TRANSPORTER_1"/>
    <property type="match status" value="1"/>
</dbReference>
<dbReference type="PANTHER" id="PTHR24220">
    <property type="entry name" value="IMPORT ATP-BINDING PROTEIN"/>
    <property type="match status" value="1"/>
</dbReference>
<dbReference type="Pfam" id="PF00005">
    <property type="entry name" value="ABC_tran"/>
    <property type="match status" value="1"/>
</dbReference>
<dbReference type="SUPFAM" id="SSF52540">
    <property type="entry name" value="P-loop containing nucleoside triphosphate hydrolases"/>
    <property type="match status" value="1"/>
</dbReference>
<sequence>MLVQLYNVSKTYPNGVKALNDVSLKIDRGEFVFLMGQSGAGKSTLLKLLYREELPTRGQIFIASRSVVRMKAGEIPMLRRNIGVVFQDYKLLENKTVFENVAFAMQVVGGNRHDISRRVEETLRLVGLRDKAGCYPSQLSGGEQQRAGIARAIVNRPLIVIADEPTGNLDADTSWEIMDLLQEVNKNGTTVIMATHAQEIVRRMQKRVVFLKEGSVVHDSLPEEFIA</sequence>
<dbReference type="AlphaFoldDB" id="D7CPJ1"/>
<dbReference type="InterPro" id="IPR005286">
    <property type="entry name" value="Cell_div_FtsE"/>
</dbReference>
<organism evidence="11 12">
    <name type="scientific">Syntrophothermus lipocalidus (strain DSM 12680 / TGB-C1)</name>
    <dbReference type="NCBI Taxonomy" id="643648"/>
    <lineage>
        <taxon>Bacteria</taxon>
        <taxon>Bacillati</taxon>
        <taxon>Bacillota</taxon>
        <taxon>Clostridia</taxon>
        <taxon>Eubacteriales</taxon>
        <taxon>Syntrophomonadaceae</taxon>
        <taxon>Syntrophothermus</taxon>
    </lineage>
</organism>
<dbReference type="GO" id="GO:0005886">
    <property type="term" value="C:plasma membrane"/>
    <property type="evidence" value="ECO:0007669"/>
    <property type="project" value="UniProtKB-SubCell"/>
</dbReference>
<dbReference type="HOGENOM" id="CLU_000604_1_22_9"/>
<dbReference type="InterPro" id="IPR027417">
    <property type="entry name" value="P-loop_NTPase"/>
</dbReference>
<dbReference type="RefSeq" id="WP_013176028.1">
    <property type="nucleotide sequence ID" value="NC_014220.1"/>
</dbReference>
<dbReference type="OrthoDB" id="9802264at2"/>
<reference evidence="12" key="1">
    <citation type="journal article" date="2010" name="Stand. Genomic Sci.">
        <title>Complete genome sequence of Syntrophothermus lipocalidus type strain (TGB-C1T).</title>
        <authorList>
            <consortium name="US DOE Joint Genome Institute (JGI-PGF)"/>
            <person name="Djao O."/>
            <person name="Zhang X."/>
            <person name="Lucas S."/>
            <person name="Lapidus A."/>
            <person name="Glavina Del Rio T."/>
            <person name="Nolan M."/>
            <person name="Tice H."/>
            <person name="Cheng J."/>
            <person name="Han C."/>
            <person name="Tapia R."/>
            <person name="Goodwin L."/>
            <person name="Pitluck S."/>
            <person name="Liolios K."/>
            <person name="Ivanova N."/>
            <person name="Mavromatis K."/>
            <person name="Mikhailova N."/>
            <person name="Ovchinnikova G."/>
            <person name="Pati A."/>
            <person name="Brambilla E."/>
            <person name="Chen A."/>
            <person name="Palaniappan K."/>
            <person name="Land M."/>
            <person name="Hauser L."/>
            <person name="Chang Y."/>
            <person name="Jeffries C."/>
            <person name="Rohde M."/>
            <person name="Sikorski J."/>
            <person name="Spring S."/>
            <person name="Goker M."/>
            <person name="Detter J."/>
            <person name="Woyke T."/>
            <person name="Bristow J."/>
            <person name="Eisen J."/>
            <person name="Markowitz V."/>
            <person name="Hugenholtz P."/>
            <person name="Kyrpides N."/>
            <person name="Klenk H."/>
        </authorList>
    </citation>
    <scope>NUCLEOTIDE SEQUENCE [LARGE SCALE GENOMIC DNA]</scope>
    <source>
        <strain evidence="12">DSM 12680 / TGB-C1</strain>
    </source>
</reference>
<comment type="similarity">
    <text evidence="1 9">Belongs to the ABC transporter superfamily.</text>
</comment>
<accession>D7CPJ1</accession>
<dbReference type="eggNOG" id="COG2884">
    <property type="taxonomic scope" value="Bacteria"/>
</dbReference>
<evidence type="ECO:0000256" key="4">
    <source>
        <dbReference type="ARBA" id="ARBA00022618"/>
    </source>
</evidence>
<evidence type="ECO:0000256" key="3">
    <source>
        <dbReference type="ARBA" id="ARBA00022475"/>
    </source>
</evidence>
<keyword evidence="4 9" id="KW-0132">Cell division</keyword>
<evidence type="ECO:0000256" key="6">
    <source>
        <dbReference type="ARBA" id="ARBA00022840"/>
    </source>
</evidence>
<dbReference type="GO" id="GO:0005524">
    <property type="term" value="F:ATP binding"/>
    <property type="evidence" value="ECO:0007669"/>
    <property type="project" value="UniProtKB-UniRule"/>
</dbReference>
<keyword evidence="6 9" id="KW-0067">ATP-binding</keyword>
<dbReference type="PANTHER" id="PTHR24220:SF470">
    <property type="entry name" value="CELL DIVISION ATP-BINDING PROTEIN FTSE"/>
    <property type="match status" value="1"/>
</dbReference>
<gene>
    <name evidence="9" type="primary">ftsE</name>
    <name evidence="11" type="ordered locus">Slip_1872</name>
</gene>
<keyword evidence="3 9" id="KW-1003">Cell membrane</keyword>
<comment type="subcellular location">
    <subcellularLocation>
        <location evidence="9">Cell membrane</location>
        <topology evidence="9">Peripheral membrane protein</topology>
        <orientation evidence="9">Cytoplasmic side</orientation>
    </subcellularLocation>
</comment>
<dbReference type="Gene3D" id="3.40.50.300">
    <property type="entry name" value="P-loop containing nucleotide triphosphate hydrolases"/>
    <property type="match status" value="1"/>
</dbReference>
<dbReference type="InterPro" id="IPR003593">
    <property type="entry name" value="AAA+_ATPase"/>
</dbReference>
<comment type="subunit">
    <text evidence="9">Homodimer. Forms a membrane-associated complex with FtsX.</text>
</comment>
<name>D7CPJ1_SYNLT</name>
<dbReference type="NCBIfam" id="TIGR02673">
    <property type="entry name" value="FtsE"/>
    <property type="match status" value="1"/>
</dbReference>
<dbReference type="PROSITE" id="PS00675">
    <property type="entry name" value="SIGMA54_INTERACT_1"/>
    <property type="match status" value="1"/>
</dbReference>
<evidence type="ECO:0000256" key="9">
    <source>
        <dbReference type="RuleBase" id="RU365094"/>
    </source>
</evidence>
<dbReference type="PROSITE" id="PS50893">
    <property type="entry name" value="ABC_TRANSPORTER_2"/>
    <property type="match status" value="1"/>
</dbReference>
<dbReference type="Proteomes" id="UP000000378">
    <property type="component" value="Chromosome"/>
</dbReference>
<keyword evidence="12" id="KW-1185">Reference proteome</keyword>
<dbReference type="InterPro" id="IPR017871">
    <property type="entry name" value="ABC_transporter-like_CS"/>
</dbReference>
<feature type="domain" description="ABC transporter" evidence="10">
    <location>
        <begin position="3"/>
        <end position="227"/>
    </location>
</feature>
<dbReference type="STRING" id="643648.Slip_1872"/>